<feature type="compositionally biased region" description="Basic and acidic residues" evidence="1">
    <location>
        <begin position="112"/>
        <end position="122"/>
    </location>
</feature>
<feature type="region of interest" description="Disordered" evidence="1">
    <location>
        <begin position="64"/>
        <end position="83"/>
    </location>
</feature>
<evidence type="ECO:0000313" key="4">
    <source>
        <dbReference type="EMBL" id="MFC6754439.1"/>
    </source>
</evidence>
<dbReference type="InterPro" id="IPR018649">
    <property type="entry name" value="SHOCT"/>
</dbReference>
<keyword evidence="2" id="KW-0812">Transmembrane</keyword>
<feature type="transmembrane region" description="Helical" evidence="2">
    <location>
        <begin position="37"/>
        <end position="56"/>
    </location>
</feature>
<feature type="transmembrane region" description="Helical" evidence="2">
    <location>
        <begin position="12"/>
        <end position="31"/>
    </location>
</feature>
<gene>
    <name evidence="4" type="ORF">ACFQEU_13360</name>
</gene>
<sequence>MSNALPTFGKLRFLGLLGVLTFGVTALLAVLGLGTAVPVTFVVGFFIVLPVAALLGEDFPLIESTSEPADATTDENPVATLRDRYASGEIGDEEFERRLDRLLETEGVADEIDRRGEARTNEEPTDLESELDL</sequence>
<accession>A0ABD5SCB4</accession>
<keyword evidence="2" id="KW-0472">Membrane</keyword>
<feature type="region of interest" description="Disordered" evidence="1">
    <location>
        <begin position="112"/>
        <end position="133"/>
    </location>
</feature>
<dbReference type="EMBL" id="JBHSWW010000265">
    <property type="protein sequence ID" value="MFC6754439.1"/>
    <property type="molecule type" value="Genomic_DNA"/>
</dbReference>
<dbReference type="Pfam" id="PF09851">
    <property type="entry name" value="SHOCT"/>
    <property type="match status" value="1"/>
</dbReference>
<name>A0ABD5SCB4_9EURY</name>
<feature type="domain" description="SHOCT" evidence="3">
    <location>
        <begin position="78"/>
        <end position="103"/>
    </location>
</feature>
<evidence type="ECO:0000259" key="3">
    <source>
        <dbReference type="Pfam" id="PF09851"/>
    </source>
</evidence>
<feature type="compositionally biased region" description="Acidic residues" evidence="1">
    <location>
        <begin position="123"/>
        <end position="133"/>
    </location>
</feature>
<evidence type="ECO:0000313" key="5">
    <source>
        <dbReference type="Proteomes" id="UP001596442"/>
    </source>
</evidence>
<proteinExistence type="predicted"/>
<evidence type="ECO:0000256" key="1">
    <source>
        <dbReference type="SAM" id="MobiDB-lite"/>
    </source>
</evidence>
<comment type="caution">
    <text evidence="4">The sequence shown here is derived from an EMBL/GenBank/DDBJ whole genome shotgun (WGS) entry which is preliminary data.</text>
</comment>
<dbReference type="RefSeq" id="WP_379782929.1">
    <property type="nucleotide sequence ID" value="NZ_JBHSWW010000265.1"/>
</dbReference>
<dbReference type="Proteomes" id="UP001596442">
    <property type="component" value="Unassembled WGS sequence"/>
</dbReference>
<keyword evidence="5" id="KW-1185">Reference proteome</keyword>
<keyword evidence="2" id="KW-1133">Transmembrane helix</keyword>
<protein>
    <submittedName>
        <fullName evidence="4">SHOCT domain-containing protein</fullName>
    </submittedName>
</protein>
<evidence type="ECO:0000256" key="2">
    <source>
        <dbReference type="SAM" id="Phobius"/>
    </source>
</evidence>
<reference evidence="4 5" key="1">
    <citation type="journal article" date="2019" name="Int. J. Syst. Evol. Microbiol.">
        <title>The Global Catalogue of Microorganisms (GCM) 10K type strain sequencing project: providing services to taxonomists for standard genome sequencing and annotation.</title>
        <authorList>
            <consortium name="The Broad Institute Genomics Platform"/>
            <consortium name="The Broad Institute Genome Sequencing Center for Infectious Disease"/>
            <person name="Wu L."/>
            <person name="Ma J."/>
        </authorList>
    </citation>
    <scope>NUCLEOTIDE SEQUENCE [LARGE SCALE GENOMIC DNA]</scope>
    <source>
        <strain evidence="4 5">CGMCC 1.3239</strain>
    </source>
</reference>
<organism evidence="4 5">
    <name type="scientific">Halorubrum tibetense</name>
    <dbReference type="NCBI Taxonomy" id="175631"/>
    <lineage>
        <taxon>Archaea</taxon>
        <taxon>Methanobacteriati</taxon>
        <taxon>Methanobacteriota</taxon>
        <taxon>Stenosarchaea group</taxon>
        <taxon>Halobacteria</taxon>
        <taxon>Halobacteriales</taxon>
        <taxon>Haloferacaceae</taxon>
        <taxon>Halorubrum</taxon>
    </lineage>
</organism>
<dbReference type="AlphaFoldDB" id="A0ABD5SCB4"/>